<feature type="transmembrane region" description="Helical" evidence="2">
    <location>
        <begin position="26"/>
        <end position="44"/>
    </location>
</feature>
<sequence>MVGFVREPFTRKVKGNQGRHRKKKSFVGAVATFVSFALVGWIAVANIQNTRFLSYHSNTVDIIRSRRERIFELQKSINSQAKQIETLQTVVGNTKDNQDSSNADSSSTTIKAVEGPGVTVTLSDSQKWNQVAKDADVNPNDYVVHQQDIEAVVAALWAGGAEAVTIQGERLLPTSAIKCVGNVLLLNGKQYAPPYVIAAIGDTKLMKNSLDDSEAVKIYKQYVDADGLGWQLDTSQLLHFKEVSISPQPMKYATVVEDKDNK</sequence>
<dbReference type="InterPro" id="IPR010273">
    <property type="entry name" value="DUF881"/>
</dbReference>
<keyword evidence="4" id="KW-1185">Reference proteome</keyword>
<evidence type="ECO:0000256" key="2">
    <source>
        <dbReference type="SAM" id="Phobius"/>
    </source>
</evidence>
<keyword evidence="2" id="KW-0812">Transmembrane</keyword>
<evidence type="ECO:0000313" key="3">
    <source>
        <dbReference type="EMBL" id="MFD0704610.1"/>
    </source>
</evidence>
<evidence type="ECO:0000256" key="1">
    <source>
        <dbReference type="ARBA" id="ARBA00009108"/>
    </source>
</evidence>
<dbReference type="Gene3D" id="3.30.70.1880">
    <property type="entry name" value="Protein of unknown function DUF881"/>
    <property type="match status" value="1"/>
</dbReference>
<dbReference type="RefSeq" id="WP_377938244.1">
    <property type="nucleotide sequence ID" value="NZ_JBHTHQ010000012.1"/>
</dbReference>
<dbReference type="PANTHER" id="PTHR37313:SF4">
    <property type="entry name" value="CONSERVED MEMBRANE PROTEIN-RELATED"/>
    <property type="match status" value="1"/>
</dbReference>
<reference evidence="4" key="1">
    <citation type="journal article" date="2019" name="Int. J. Syst. Evol. Microbiol.">
        <title>The Global Catalogue of Microorganisms (GCM) 10K type strain sequencing project: providing services to taxonomists for standard genome sequencing and annotation.</title>
        <authorList>
            <consortium name="The Broad Institute Genomics Platform"/>
            <consortium name="The Broad Institute Genome Sequencing Center for Infectious Disease"/>
            <person name="Wu L."/>
            <person name="Ma J."/>
        </authorList>
    </citation>
    <scope>NUCLEOTIDE SEQUENCE [LARGE SCALE GENOMIC DNA]</scope>
    <source>
        <strain evidence="4">CCM 8604</strain>
    </source>
</reference>
<dbReference type="Pfam" id="PF05949">
    <property type="entry name" value="DUF881"/>
    <property type="match status" value="1"/>
</dbReference>
<evidence type="ECO:0000313" key="4">
    <source>
        <dbReference type="Proteomes" id="UP001597036"/>
    </source>
</evidence>
<proteinExistence type="inferred from homology"/>
<comment type="caution">
    <text evidence="3">The sequence shown here is derived from an EMBL/GenBank/DDBJ whole genome shotgun (WGS) entry which is preliminary data.</text>
</comment>
<dbReference type="Proteomes" id="UP001597036">
    <property type="component" value="Unassembled WGS sequence"/>
</dbReference>
<comment type="similarity">
    <text evidence="1">Belongs to the UPF0749 family.</text>
</comment>
<gene>
    <name evidence="3" type="ORF">ACFQY8_02445</name>
</gene>
<name>A0ABW2Y2W7_9BIFI</name>
<dbReference type="PANTHER" id="PTHR37313">
    <property type="entry name" value="UPF0749 PROTEIN RV1825"/>
    <property type="match status" value="1"/>
</dbReference>
<organism evidence="3 4">
    <name type="scientific">Alloscardovia venturai</name>
    <dbReference type="NCBI Taxonomy" id="1769421"/>
    <lineage>
        <taxon>Bacteria</taxon>
        <taxon>Bacillati</taxon>
        <taxon>Actinomycetota</taxon>
        <taxon>Actinomycetes</taxon>
        <taxon>Bifidobacteriales</taxon>
        <taxon>Bifidobacteriaceae</taxon>
        <taxon>Alloscardovia</taxon>
    </lineage>
</organism>
<keyword evidence="2" id="KW-0472">Membrane</keyword>
<dbReference type="EMBL" id="JBHTHQ010000012">
    <property type="protein sequence ID" value="MFD0704610.1"/>
    <property type="molecule type" value="Genomic_DNA"/>
</dbReference>
<keyword evidence="2" id="KW-1133">Transmembrane helix</keyword>
<protein>
    <submittedName>
        <fullName evidence="3">DUF881 domain-containing protein</fullName>
    </submittedName>
</protein>
<accession>A0ABW2Y2W7</accession>